<keyword evidence="10" id="KW-0735">Signal-anchor</keyword>
<evidence type="ECO:0000256" key="12">
    <source>
        <dbReference type="ARBA" id="ARBA00023136"/>
    </source>
</evidence>
<dbReference type="PANTHER" id="PTHR10859:SF91">
    <property type="entry name" value="DOLICHYL-PHOSPHATE BETA-GLUCOSYLTRANSFERASE"/>
    <property type="match status" value="1"/>
</dbReference>
<evidence type="ECO:0000256" key="5">
    <source>
        <dbReference type="ARBA" id="ARBA00012583"/>
    </source>
</evidence>
<dbReference type="Pfam" id="PF00535">
    <property type="entry name" value="Glycos_transf_2"/>
    <property type="match status" value="1"/>
</dbReference>
<dbReference type="CDD" id="cd04188">
    <property type="entry name" value="DPG_synthase"/>
    <property type="match status" value="1"/>
</dbReference>
<evidence type="ECO:0000256" key="7">
    <source>
        <dbReference type="ARBA" id="ARBA00022679"/>
    </source>
</evidence>
<evidence type="ECO:0000259" key="16">
    <source>
        <dbReference type="Pfam" id="PF04138"/>
    </source>
</evidence>
<feature type="transmembrane region" description="Helical" evidence="14">
    <location>
        <begin position="300"/>
        <end position="319"/>
    </location>
</feature>
<organism evidence="17 18">
    <name type="scientific">Lentzea pudingi</name>
    <dbReference type="NCBI Taxonomy" id="1789439"/>
    <lineage>
        <taxon>Bacteria</taxon>
        <taxon>Bacillati</taxon>
        <taxon>Actinomycetota</taxon>
        <taxon>Actinomycetes</taxon>
        <taxon>Pseudonocardiales</taxon>
        <taxon>Pseudonocardiaceae</taxon>
        <taxon>Lentzea</taxon>
    </lineage>
</organism>
<dbReference type="EC" id="2.4.1.117" evidence="5"/>
<name>A0ABQ2HHK0_9PSEU</name>
<evidence type="ECO:0000256" key="9">
    <source>
        <dbReference type="ARBA" id="ARBA00022824"/>
    </source>
</evidence>
<evidence type="ECO:0000256" key="1">
    <source>
        <dbReference type="ARBA" id="ARBA00004141"/>
    </source>
</evidence>
<keyword evidence="6" id="KW-0328">Glycosyltransferase</keyword>
<feature type="transmembrane region" description="Helical" evidence="14">
    <location>
        <begin position="373"/>
        <end position="390"/>
    </location>
</feature>
<keyword evidence="7" id="KW-0808">Transferase</keyword>
<keyword evidence="11 14" id="KW-1133">Transmembrane helix</keyword>
<feature type="domain" description="Glycosyltransferase 2-like" evidence="15">
    <location>
        <begin position="14"/>
        <end position="178"/>
    </location>
</feature>
<reference evidence="18" key="1">
    <citation type="journal article" date="2019" name="Int. J. Syst. Evol. Microbiol.">
        <title>The Global Catalogue of Microorganisms (GCM) 10K type strain sequencing project: providing services to taxonomists for standard genome sequencing and annotation.</title>
        <authorList>
            <consortium name="The Broad Institute Genomics Platform"/>
            <consortium name="The Broad Institute Genome Sequencing Center for Infectious Disease"/>
            <person name="Wu L."/>
            <person name="Ma J."/>
        </authorList>
    </citation>
    <scope>NUCLEOTIDE SEQUENCE [LARGE SCALE GENOMIC DNA]</scope>
    <source>
        <strain evidence="18">CGMCC 4.7319</strain>
    </source>
</reference>
<evidence type="ECO:0000256" key="14">
    <source>
        <dbReference type="SAM" id="Phobius"/>
    </source>
</evidence>
<evidence type="ECO:0000256" key="11">
    <source>
        <dbReference type="ARBA" id="ARBA00022989"/>
    </source>
</evidence>
<evidence type="ECO:0000256" key="4">
    <source>
        <dbReference type="ARBA" id="ARBA00006739"/>
    </source>
</evidence>
<keyword evidence="9" id="KW-0256">Endoplasmic reticulum</keyword>
<evidence type="ECO:0000313" key="17">
    <source>
        <dbReference type="EMBL" id="GGM81952.1"/>
    </source>
</evidence>
<evidence type="ECO:0000256" key="10">
    <source>
        <dbReference type="ARBA" id="ARBA00022968"/>
    </source>
</evidence>
<dbReference type="Pfam" id="PF04138">
    <property type="entry name" value="GtrA_DPMS_TM"/>
    <property type="match status" value="1"/>
</dbReference>
<keyword evidence="12 14" id="KW-0472">Membrane</keyword>
<feature type="transmembrane region" description="Helical" evidence="14">
    <location>
        <begin position="277"/>
        <end position="294"/>
    </location>
</feature>
<dbReference type="SUPFAM" id="SSF53448">
    <property type="entry name" value="Nucleotide-diphospho-sugar transferases"/>
    <property type="match status" value="1"/>
</dbReference>
<protein>
    <recommendedName>
        <fullName evidence="5">dolichyl-phosphate beta-glucosyltransferase</fullName>
        <ecNumber evidence="5">2.4.1.117</ecNumber>
    </recommendedName>
</protein>
<evidence type="ECO:0000259" key="15">
    <source>
        <dbReference type="Pfam" id="PF00535"/>
    </source>
</evidence>
<dbReference type="InterPro" id="IPR001173">
    <property type="entry name" value="Glyco_trans_2-like"/>
</dbReference>
<evidence type="ECO:0000256" key="2">
    <source>
        <dbReference type="ARBA" id="ARBA00004389"/>
    </source>
</evidence>
<dbReference type="InterPro" id="IPR007267">
    <property type="entry name" value="GtrA_DPMS_TM"/>
</dbReference>
<evidence type="ECO:0000256" key="13">
    <source>
        <dbReference type="ARBA" id="ARBA00045097"/>
    </source>
</evidence>
<comment type="caution">
    <text evidence="17">The sequence shown here is derived from an EMBL/GenBank/DDBJ whole genome shotgun (WGS) entry which is preliminary data.</text>
</comment>
<keyword evidence="8 14" id="KW-0812">Transmembrane</keyword>
<dbReference type="InterPro" id="IPR029044">
    <property type="entry name" value="Nucleotide-diphossugar_trans"/>
</dbReference>
<evidence type="ECO:0000256" key="8">
    <source>
        <dbReference type="ARBA" id="ARBA00022692"/>
    </source>
</evidence>
<sequence>MAVSTAQATATVDIMIPVYNEERALPGCVEVLHGFLSEQFPFDWSIVVVDNASTDRTLEVAEELSAKYERVRVHHLDRKGRGLALRESWGASEAAVVVYMDVDLSTGLDGLLPLVAPLLNGHSDLAIGSRLAPGSRTVRGPRRELVSRAYNALIRLTHGARFSDAQCGFKAARTEVVRPLLGQARDEAWFFDTELLLLAEHNGLRVHEVPVDWVEDVDSRVDVVGTALDDIRGLVRVARAKANGTALVNGLPRRPLPRAIHPDAVLSRSEGGLSWQVLSFAVIGVISTLANLGLYGAFRLWWPVLAANLAALVITTLFNTEANRRFTFTARNTARGRTHLQGLVVFGLYYAFTSAALLVLHAVSDSPSRTLELMVLLGSSALGTVGRFFLLRSWVFRRTDGRGDSGRQA</sequence>
<dbReference type="EMBL" id="BMNC01000002">
    <property type="protein sequence ID" value="GGM81952.1"/>
    <property type="molecule type" value="Genomic_DNA"/>
</dbReference>
<comment type="similarity">
    <text evidence="4">Belongs to the glycosyltransferase 2 family.</text>
</comment>
<dbReference type="RefSeq" id="WP_229693192.1">
    <property type="nucleotide sequence ID" value="NZ_BMNC01000002.1"/>
</dbReference>
<gene>
    <name evidence="17" type="ORF">GCM10011609_17430</name>
</gene>
<feature type="transmembrane region" description="Helical" evidence="14">
    <location>
        <begin position="340"/>
        <end position="361"/>
    </location>
</feature>
<comment type="catalytic activity">
    <reaction evidence="13">
        <text>a di-trans,poly-cis-dolichyl phosphate + UDP-alpha-D-glucose = a di-trans,poly-cis-dolichyl beta-D-glucosyl phosphate + UDP</text>
        <dbReference type="Rhea" id="RHEA:15401"/>
        <dbReference type="Rhea" id="RHEA-COMP:19498"/>
        <dbReference type="Rhea" id="RHEA-COMP:19502"/>
        <dbReference type="ChEBI" id="CHEBI:57525"/>
        <dbReference type="ChEBI" id="CHEBI:57683"/>
        <dbReference type="ChEBI" id="CHEBI:58223"/>
        <dbReference type="ChEBI" id="CHEBI:58885"/>
        <dbReference type="EC" id="2.4.1.117"/>
    </reaction>
    <physiologicalReaction direction="left-to-right" evidence="13">
        <dbReference type="Rhea" id="RHEA:15402"/>
    </physiologicalReaction>
</comment>
<feature type="domain" description="GtrA/DPMS transmembrane" evidence="16">
    <location>
        <begin position="280"/>
        <end position="396"/>
    </location>
</feature>
<dbReference type="Proteomes" id="UP000597656">
    <property type="component" value="Unassembled WGS sequence"/>
</dbReference>
<dbReference type="InterPro" id="IPR035518">
    <property type="entry name" value="DPG_synthase"/>
</dbReference>
<evidence type="ECO:0000313" key="18">
    <source>
        <dbReference type="Proteomes" id="UP000597656"/>
    </source>
</evidence>
<dbReference type="PANTHER" id="PTHR10859">
    <property type="entry name" value="GLYCOSYL TRANSFERASE"/>
    <property type="match status" value="1"/>
</dbReference>
<accession>A0ABQ2HHK0</accession>
<keyword evidence="18" id="KW-1185">Reference proteome</keyword>
<dbReference type="Gene3D" id="3.90.550.10">
    <property type="entry name" value="Spore Coat Polysaccharide Biosynthesis Protein SpsA, Chain A"/>
    <property type="match status" value="1"/>
</dbReference>
<comment type="subcellular location">
    <subcellularLocation>
        <location evidence="2">Endoplasmic reticulum membrane</location>
        <topology evidence="2">Single-pass membrane protein</topology>
    </subcellularLocation>
    <subcellularLocation>
        <location evidence="1">Membrane</location>
        <topology evidence="1">Multi-pass membrane protein</topology>
    </subcellularLocation>
</comment>
<evidence type="ECO:0000256" key="3">
    <source>
        <dbReference type="ARBA" id="ARBA00004922"/>
    </source>
</evidence>
<evidence type="ECO:0000256" key="6">
    <source>
        <dbReference type="ARBA" id="ARBA00022676"/>
    </source>
</evidence>
<proteinExistence type="inferred from homology"/>
<comment type="pathway">
    <text evidence="3">Protein modification; protein glycosylation.</text>
</comment>